<accession>A0A0F3PVU2</accession>
<dbReference type="Proteomes" id="UP000033622">
    <property type="component" value="Unassembled WGS sequence"/>
</dbReference>
<protein>
    <submittedName>
        <fullName evidence="1">Uncharacterized protein</fullName>
    </submittedName>
</protein>
<name>A0A0F3PVU2_ANAPH</name>
<evidence type="ECO:0000313" key="2">
    <source>
        <dbReference type="Proteomes" id="UP000033622"/>
    </source>
</evidence>
<organism evidence="1 2">
    <name type="scientific">Anaplasma phagocytophilum str. ApWI1</name>
    <dbReference type="NCBI Taxonomy" id="1359155"/>
    <lineage>
        <taxon>Bacteria</taxon>
        <taxon>Pseudomonadati</taxon>
        <taxon>Pseudomonadota</taxon>
        <taxon>Alphaproteobacteria</taxon>
        <taxon>Rickettsiales</taxon>
        <taxon>Anaplasmataceae</taxon>
        <taxon>Anaplasma</taxon>
        <taxon>phagocytophilum group</taxon>
    </lineage>
</organism>
<gene>
    <name evidence="1" type="ORF">APHWI1_1149</name>
</gene>
<evidence type="ECO:0000313" key="1">
    <source>
        <dbReference type="EMBL" id="KJV84102.1"/>
    </source>
</evidence>
<dbReference type="PATRIC" id="fig|1359155.3.peg.1163"/>
<dbReference type="AlphaFoldDB" id="A0A0F3PVU2"/>
<comment type="caution">
    <text evidence="1">The sequence shown here is derived from an EMBL/GenBank/DDBJ whole genome shotgun (WGS) entry which is preliminary data.</text>
</comment>
<proteinExistence type="predicted"/>
<reference evidence="1 2" key="1">
    <citation type="submission" date="2015-01" db="EMBL/GenBank/DDBJ databases">
        <title>Genome Sequencing of Rickettsiales.</title>
        <authorList>
            <person name="Daugherty S.C."/>
            <person name="Su Q."/>
            <person name="Abolude K."/>
            <person name="Beier-Sexton M."/>
            <person name="Carlyon J.A."/>
            <person name="Carter R."/>
            <person name="Day N.P."/>
            <person name="Dumler S.J."/>
            <person name="Dyachenko V."/>
            <person name="Godinez A."/>
            <person name="Kurtti T.J."/>
            <person name="Lichay M."/>
            <person name="Mullins K.E."/>
            <person name="Ott S."/>
            <person name="Pappas-Brown V."/>
            <person name="Paris D.H."/>
            <person name="Patel P."/>
            <person name="Richards A.L."/>
            <person name="Sadzewicz L."/>
            <person name="Sears K."/>
            <person name="Seidman D."/>
            <person name="Sengamalay N."/>
            <person name="Stenos J."/>
            <person name="Tallon L.J."/>
            <person name="Vincent G."/>
            <person name="Fraser C.M."/>
            <person name="Munderloh U."/>
            <person name="Dunning-Hotopp J.C."/>
        </authorList>
    </citation>
    <scope>NUCLEOTIDE SEQUENCE [LARGE SCALE GENOMIC DNA]</scope>
    <source>
        <strain evidence="1 2">ApWI1</strain>
    </source>
</reference>
<dbReference type="EMBL" id="LAOF01000001">
    <property type="protein sequence ID" value="KJV84102.1"/>
    <property type="molecule type" value="Genomic_DNA"/>
</dbReference>
<sequence length="44" mass="5235">MLCAGSMVSRQTKHRFRGKYTAFLTYLEIMTRYRACTFYGDCEK</sequence>